<dbReference type="Pfam" id="PF08264">
    <property type="entry name" value="Anticodon_1"/>
    <property type="match status" value="1"/>
</dbReference>
<dbReference type="SUPFAM" id="SSF50677">
    <property type="entry name" value="ValRS/IleRS/LeuRS editing domain"/>
    <property type="match status" value="1"/>
</dbReference>
<evidence type="ECO:0000256" key="1">
    <source>
        <dbReference type="ARBA" id="ARBA00004496"/>
    </source>
</evidence>
<evidence type="ECO:0000256" key="5">
    <source>
        <dbReference type="ARBA" id="ARBA00022741"/>
    </source>
</evidence>
<dbReference type="GO" id="GO:0005829">
    <property type="term" value="C:cytosol"/>
    <property type="evidence" value="ECO:0007669"/>
    <property type="project" value="TreeGrafter"/>
</dbReference>
<dbReference type="InterPro" id="IPR001412">
    <property type="entry name" value="aa-tRNA-synth_I_CS"/>
</dbReference>
<comment type="domain">
    <text evidence="12">ValRS has two distinct active sites: one for aminoacylation and one for editing. The misactivated threonine is translocated from the active site to the editing site.</text>
</comment>
<dbReference type="FunFam" id="1.10.287.380:FF:000001">
    <property type="entry name" value="Valine--tRNA ligase"/>
    <property type="match status" value="1"/>
</dbReference>
<gene>
    <name evidence="12" type="primary">valS</name>
    <name evidence="16" type="ORF">LDX53_03880</name>
</gene>
<dbReference type="InterPro" id="IPR013155">
    <property type="entry name" value="M/V/L/I-tRNA-synth_anticd-bd"/>
</dbReference>
<evidence type="ECO:0000313" key="17">
    <source>
        <dbReference type="Proteomes" id="UP001164557"/>
    </source>
</evidence>
<dbReference type="EC" id="6.1.1.9" evidence="12"/>
<dbReference type="PRINTS" id="PR00986">
    <property type="entry name" value="TRNASYNTHVAL"/>
</dbReference>
<dbReference type="PROSITE" id="PS00178">
    <property type="entry name" value="AA_TRNA_LIGASE_I"/>
    <property type="match status" value="1"/>
</dbReference>
<dbReference type="FunFam" id="3.40.50.620:FF:000032">
    <property type="entry name" value="Valine--tRNA ligase"/>
    <property type="match status" value="1"/>
</dbReference>
<dbReference type="InterPro" id="IPR014729">
    <property type="entry name" value="Rossmann-like_a/b/a_fold"/>
</dbReference>
<dbReference type="InterPro" id="IPR033705">
    <property type="entry name" value="Anticodon_Ia_Val"/>
</dbReference>
<dbReference type="GO" id="GO:0002161">
    <property type="term" value="F:aminoacyl-tRNA deacylase activity"/>
    <property type="evidence" value="ECO:0007669"/>
    <property type="project" value="InterPro"/>
</dbReference>
<dbReference type="Pfam" id="PF00133">
    <property type="entry name" value="tRNA-synt_1"/>
    <property type="match status" value="1"/>
</dbReference>
<keyword evidence="8 12" id="KW-0175">Coiled coil</keyword>
<evidence type="ECO:0000256" key="6">
    <source>
        <dbReference type="ARBA" id="ARBA00022840"/>
    </source>
</evidence>
<dbReference type="FunFam" id="1.10.730.10:FF:000014">
    <property type="entry name" value="Valine--tRNA ligase"/>
    <property type="match status" value="1"/>
</dbReference>
<dbReference type="Gene3D" id="3.40.50.620">
    <property type="entry name" value="HUPs"/>
    <property type="match status" value="2"/>
</dbReference>
<feature type="short sequence motif" description="'KMSKS' region" evidence="12">
    <location>
        <begin position="521"/>
        <end position="525"/>
    </location>
</feature>
<feature type="coiled-coil region" evidence="12">
    <location>
        <begin position="809"/>
        <end position="878"/>
    </location>
</feature>
<feature type="short sequence motif" description="'HIGH' region" evidence="12">
    <location>
        <begin position="45"/>
        <end position="55"/>
    </location>
</feature>
<dbReference type="Pfam" id="PF10458">
    <property type="entry name" value="Val_tRNA-synt_C"/>
    <property type="match status" value="1"/>
</dbReference>
<dbReference type="NCBIfam" id="NF004349">
    <property type="entry name" value="PRK05729.1"/>
    <property type="match status" value="1"/>
</dbReference>
<dbReference type="AlphaFoldDB" id="A0AA47B5J4"/>
<comment type="domain">
    <text evidence="12">The C-terminal coiled-coil domain is crucial for aminoacylation activity.</text>
</comment>
<evidence type="ECO:0000256" key="7">
    <source>
        <dbReference type="ARBA" id="ARBA00022917"/>
    </source>
</evidence>
<dbReference type="EMBL" id="CP084389">
    <property type="protein sequence ID" value="UZX30347.1"/>
    <property type="molecule type" value="Genomic_DNA"/>
</dbReference>
<dbReference type="InterPro" id="IPR009008">
    <property type="entry name" value="Val/Leu/Ile-tRNA-synth_edit"/>
</dbReference>
<dbReference type="SUPFAM" id="SSF52374">
    <property type="entry name" value="Nucleotidylyl transferase"/>
    <property type="match status" value="1"/>
</dbReference>
<dbReference type="GO" id="GO:0006438">
    <property type="term" value="P:valyl-tRNA aminoacylation"/>
    <property type="evidence" value="ECO:0007669"/>
    <property type="project" value="UniProtKB-UniRule"/>
</dbReference>
<dbReference type="InterPro" id="IPR037118">
    <property type="entry name" value="Val-tRNA_synth_C_sf"/>
</dbReference>
<proteinExistence type="inferred from homology"/>
<evidence type="ECO:0000256" key="12">
    <source>
        <dbReference type="HAMAP-Rule" id="MF_02004"/>
    </source>
</evidence>
<dbReference type="InterPro" id="IPR010978">
    <property type="entry name" value="tRNA-bd_arm"/>
</dbReference>
<accession>A0AA47B5J4</accession>
<evidence type="ECO:0000256" key="8">
    <source>
        <dbReference type="ARBA" id="ARBA00023054"/>
    </source>
</evidence>
<comment type="subunit">
    <text evidence="2 12">Monomer.</text>
</comment>
<dbReference type="SUPFAM" id="SSF46589">
    <property type="entry name" value="tRNA-binding arm"/>
    <property type="match status" value="1"/>
</dbReference>
<dbReference type="FunFam" id="3.40.50.620:FF:000098">
    <property type="entry name" value="Valine--tRNA ligase"/>
    <property type="match status" value="1"/>
</dbReference>
<keyword evidence="4 12" id="KW-0436">Ligase</keyword>
<feature type="domain" description="Methionyl/Valyl/Leucyl/Isoleucyl-tRNA synthetase anticodon-binding" evidence="14">
    <location>
        <begin position="605"/>
        <end position="752"/>
    </location>
</feature>
<feature type="domain" description="Aminoacyl-tRNA synthetase class Ia" evidence="13">
    <location>
        <begin position="17"/>
        <end position="559"/>
    </location>
</feature>
<evidence type="ECO:0000259" key="15">
    <source>
        <dbReference type="Pfam" id="PF10458"/>
    </source>
</evidence>
<keyword evidence="5 12" id="KW-0547">Nucleotide-binding</keyword>
<dbReference type="CDD" id="cd07962">
    <property type="entry name" value="Anticodon_Ia_Val"/>
    <property type="match status" value="1"/>
</dbReference>
<keyword evidence="17" id="KW-1185">Reference proteome</keyword>
<evidence type="ECO:0000313" key="16">
    <source>
        <dbReference type="EMBL" id="UZX30347.1"/>
    </source>
</evidence>
<evidence type="ECO:0000256" key="4">
    <source>
        <dbReference type="ARBA" id="ARBA00022598"/>
    </source>
</evidence>
<evidence type="ECO:0000256" key="9">
    <source>
        <dbReference type="ARBA" id="ARBA00023146"/>
    </source>
</evidence>
<keyword evidence="7 12" id="KW-0648">Protein biosynthesis</keyword>
<dbReference type="PANTHER" id="PTHR11946">
    <property type="entry name" value="VALYL-TRNA SYNTHETASES"/>
    <property type="match status" value="1"/>
</dbReference>
<comment type="similarity">
    <text evidence="11 12">Belongs to the class-I aminoacyl-tRNA synthetase family. ValS type 1 subfamily.</text>
</comment>
<dbReference type="PANTHER" id="PTHR11946:SF93">
    <property type="entry name" value="VALINE--TRNA LIGASE, CHLOROPLASTIC_MITOCHONDRIAL 2"/>
    <property type="match status" value="1"/>
</dbReference>
<name>A0AA47B5J4_9LACO</name>
<keyword evidence="6 12" id="KW-0067">ATP-binding</keyword>
<dbReference type="Gene3D" id="1.10.730.10">
    <property type="entry name" value="Isoleucyl-tRNA Synthetase, Domain 1"/>
    <property type="match status" value="1"/>
</dbReference>
<feature type="domain" description="Valyl-tRNA synthetase tRNA-binding arm" evidence="15">
    <location>
        <begin position="811"/>
        <end position="876"/>
    </location>
</feature>
<organism evidence="16 17">
    <name type="scientific">Lactobacillus helsingborgensis</name>
    <dbReference type="NCBI Taxonomy" id="1218494"/>
    <lineage>
        <taxon>Bacteria</taxon>
        <taxon>Bacillati</taxon>
        <taxon>Bacillota</taxon>
        <taxon>Bacilli</taxon>
        <taxon>Lactobacillales</taxon>
        <taxon>Lactobacillaceae</taxon>
        <taxon>Lactobacillus</taxon>
    </lineage>
</organism>
<comment type="catalytic activity">
    <reaction evidence="10 12">
        <text>tRNA(Val) + L-valine + ATP = L-valyl-tRNA(Val) + AMP + diphosphate</text>
        <dbReference type="Rhea" id="RHEA:10704"/>
        <dbReference type="Rhea" id="RHEA-COMP:9672"/>
        <dbReference type="Rhea" id="RHEA-COMP:9708"/>
        <dbReference type="ChEBI" id="CHEBI:30616"/>
        <dbReference type="ChEBI" id="CHEBI:33019"/>
        <dbReference type="ChEBI" id="CHEBI:57762"/>
        <dbReference type="ChEBI" id="CHEBI:78442"/>
        <dbReference type="ChEBI" id="CHEBI:78537"/>
        <dbReference type="ChEBI" id="CHEBI:456215"/>
        <dbReference type="EC" id="6.1.1.9"/>
    </reaction>
</comment>
<dbReference type="Proteomes" id="UP001164557">
    <property type="component" value="Chromosome"/>
</dbReference>
<dbReference type="InterPro" id="IPR002303">
    <property type="entry name" value="Valyl-tRNA_ligase"/>
</dbReference>
<keyword evidence="9 12" id="KW-0030">Aminoacyl-tRNA synthetase</keyword>
<dbReference type="RefSeq" id="WP_046327033.1">
    <property type="nucleotide sequence ID" value="NZ_CP084389.1"/>
</dbReference>
<dbReference type="FunFam" id="3.90.740.10:FF:000005">
    <property type="entry name" value="Valine--tRNA ligase, mitochondrial"/>
    <property type="match status" value="1"/>
</dbReference>
<dbReference type="GO" id="GO:0004832">
    <property type="term" value="F:valine-tRNA ligase activity"/>
    <property type="evidence" value="ECO:0007669"/>
    <property type="project" value="UniProtKB-UniRule"/>
</dbReference>
<protein>
    <recommendedName>
        <fullName evidence="12">Valine--tRNA ligase</fullName>
        <ecNumber evidence="12">6.1.1.9</ecNumber>
    </recommendedName>
    <alternativeName>
        <fullName evidence="12">Valyl-tRNA synthetase</fullName>
        <shortName evidence="12">ValRS</shortName>
    </alternativeName>
</protein>
<dbReference type="InterPro" id="IPR019499">
    <property type="entry name" value="Val-tRNA_synth_tRNA-bd"/>
</dbReference>
<evidence type="ECO:0000256" key="2">
    <source>
        <dbReference type="ARBA" id="ARBA00011245"/>
    </source>
</evidence>
<comment type="function">
    <text evidence="12">Catalyzes the attachment of valine to tRNA(Val). As ValRS can inadvertently accommodate and process structurally similar amino acids such as threonine, to avoid such errors, it has a 'posttransfer' editing activity that hydrolyzes mischarged Thr-tRNA(Val) in a tRNA-dependent manner.</text>
</comment>
<dbReference type="HAMAP" id="MF_02004">
    <property type="entry name" value="Val_tRNA_synth_type1"/>
    <property type="match status" value="1"/>
</dbReference>
<evidence type="ECO:0000256" key="3">
    <source>
        <dbReference type="ARBA" id="ARBA00022490"/>
    </source>
</evidence>
<evidence type="ECO:0000259" key="14">
    <source>
        <dbReference type="Pfam" id="PF08264"/>
    </source>
</evidence>
<dbReference type="InterPro" id="IPR009080">
    <property type="entry name" value="tRNAsynth_Ia_anticodon-bd"/>
</dbReference>
<dbReference type="InterPro" id="IPR002300">
    <property type="entry name" value="aa-tRNA-synth_Ia"/>
</dbReference>
<evidence type="ECO:0000256" key="10">
    <source>
        <dbReference type="ARBA" id="ARBA00047552"/>
    </source>
</evidence>
<sequence>MTDLAPKYDPREVEQGRYQKWLDQDLFKPSGDKKAHPYSIVIPPPNVTGKLHLGHAWDTAIQDTLIRFKRMQGYDTLYLPGMDHAGIATQAKVEAKLRKQGKDRHEMGREAFVKQVWDWKDEYAAIIKSQWAKLGLSLDYSRERFTLDKGLSKAVRRVFVQLYNEGLIYRGEYIINWDPELQTALSDIEVIHQDDKGAFYHIKYPFADGSGFVEIATTRPETMFGDTAVAVAPGDERYKDLVGKELILPIVGRHIPIIEDQHVDPEFGTGLVKITPAHDPNDFLVGNRHHLKRINVMNDDGTMNENAGKYEGMDRFACRKALVKDLKEQGYLLKVKPIVHSVGHSERSGVQVEPRLSTQWFVKMKPLADKVLENQKTAGKVNFVPKRFEQTLDHWMEDVHDWVISRQLWWGHRIPAWYNKKTGEMYVGEDAPKDIENWKQDPDVLDTWFSSALWPFSTLGWPDENSVDFKRYFPTNALVTGYDIIFFWVSRMIFQSLHFTHERPFNDVVLHGLIRDEQGRKMSKSLGNGVDPMDVIDQYGADALRWFLLNGTAPGQDTRYNPKQLASAWNFINKIWNAARFVIMNLPEDAQAAHMPDTSEFDLSDSWIFDRLNHTVSEVTRLFDDYQFGEAGRELYNFIWNDFCDWYIEMAKVALNGDNQELKTRKQDNLIWILDQILRLLHPIMPFVTEKLWLSMPHDGESIMVAKYPEPHAEFENEPARHDMAFLIEIIKAVRNIRMEVNAPLSSSIDIMIQLEDAKNERILTDNEDYVKNFLHPKELTISTQIAAPKLAKTAVISGAQIFVPLADLVNIEDEIKRMTKEEKDLQAEVERSTKKLSNQGFVAHAPEAVINKEKAKKADYENQLQSVQERIQELKKSE</sequence>
<dbReference type="GO" id="GO:0005524">
    <property type="term" value="F:ATP binding"/>
    <property type="evidence" value="ECO:0007669"/>
    <property type="project" value="UniProtKB-UniRule"/>
</dbReference>
<keyword evidence="3 12" id="KW-0963">Cytoplasm</keyword>
<dbReference type="Gene3D" id="3.90.740.10">
    <property type="entry name" value="Valyl/Leucyl/Isoleucyl-tRNA synthetase, editing domain"/>
    <property type="match status" value="1"/>
</dbReference>
<dbReference type="CDD" id="cd00817">
    <property type="entry name" value="ValRS_core"/>
    <property type="match status" value="1"/>
</dbReference>
<evidence type="ECO:0000259" key="13">
    <source>
        <dbReference type="Pfam" id="PF00133"/>
    </source>
</evidence>
<dbReference type="Gene3D" id="1.10.287.380">
    <property type="entry name" value="Valyl-tRNA synthetase, C-terminal domain"/>
    <property type="match status" value="1"/>
</dbReference>
<reference evidence="16" key="1">
    <citation type="submission" date="2021-09" db="EMBL/GenBank/DDBJ databases">
        <title>Lactobacillus species from Apis mellifera, Switzerland.</title>
        <authorList>
            <person name="Pfister J."/>
            <person name="Brown A."/>
            <person name="Neumann P."/>
            <person name="Collaud A."/>
            <person name="Retschnig G."/>
            <person name="Perreten V."/>
        </authorList>
    </citation>
    <scope>NUCLEOTIDE SEQUENCE</scope>
    <source>
        <strain evidence="16">IBH002</strain>
    </source>
</reference>
<dbReference type="NCBIfam" id="TIGR00422">
    <property type="entry name" value="valS"/>
    <property type="match status" value="1"/>
</dbReference>
<comment type="subcellular location">
    <subcellularLocation>
        <location evidence="1 12">Cytoplasm</location>
    </subcellularLocation>
</comment>
<feature type="binding site" evidence="12">
    <location>
        <position position="524"/>
    </location>
    <ligand>
        <name>ATP</name>
        <dbReference type="ChEBI" id="CHEBI:30616"/>
    </ligand>
</feature>
<dbReference type="SUPFAM" id="SSF47323">
    <property type="entry name" value="Anticodon-binding domain of a subclass of class I aminoacyl-tRNA synthetases"/>
    <property type="match status" value="1"/>
</dbReference>
<evidence type="ECO:0000256" key="11">
    <source>
        <dbReference type="ARBA" id="ARBA00060830"/>
    </source>
</evidence>